<reference evidence="2" key="1">
    <citation type="submission" date="2016-10" db="EMBL/GenBank/DDBJ databases">
        <authorList>
            <person name="Varghese N."/>
            <person name="Submissions S."/>
        </authorList>
    </citation>
    <scope>NUCLEOTIDE SEQUENCE [LARGE SCALE GENOMIC DNA]</scope>
    <source>
        <strain evidence="2">CGMCC 1.12041</strain>
    </source>
</reference>
<dbReference type="AlphaFoldDB" id="A0A1I1MT95"/>
<organism evidence="1 2">
    <name type="scientific">Massilia yuzhufengensis</name>
    <dbReference type="NCBI Taxonomy" id="1164594"/>
    <lineage>
        <taxon>Bacteria</taxon>
        <taxon>Pseudomonadati</taxon>
        <taxon>Pseudomonadota</taxon>
        <taxon>Betaproteobacteria</taxon>
        <taxon>Burkholderiales</taxon>
        <taxon>Oxalobacteraceae</taxon>
        <taxon>Telluria group</taxon>
        <taxon>Massilia</taxon>
    </lineage>
</organism>
<proteinExistence type="predicted"/>
<accession>A0A1I1MT95</accession>
<keyword evidence="2" id="KW-1185">Reference proteome</keyword>
<dbReference type="EMBL" id="FOLD01000011">
    <property type="protein sequence ID" value="SFC88122.1"/>
    <property type="molecule type" value="Genomic_DNA"/>
</dbReference>
<name>A0A1I1MT95_9BURK</name>
<sequence length="36" mass="4020">MSALWLLVVPVAGFAWYVFGAVLRAVPKCNEDFVFC</sequence>
<protein>
    <submittedName>
        <fullName evidence="1">Uncharacterized protein</fullName>
    </submittedName>
</protein>
<dbReference type="Proteomes" id="UP000198639">
    <property type="component" value="Unassembled WGS sequence"/>
</dbReference>
<evidence type="ECO:0000313" key="2">
    <source>
        <dbReference type="Proteomes" id="UP000198639"/>
    </source>
</evidence>
<dbReference type="STRING" id="1164594.SAMN05216204_111140"/>
<gene>
    <name evidence="1" type="ORF">SAMN05216204_111140</name>
</gene>
<evidence type="ECO:0000313" key="1">
    <source>
        <dbReference type="EMBL" id="SFC88122.1"/>
    </source>
</evidence>